<keyword evidence="4" id="KW-0812">Transmembrane</keyword>
<dbReference type="SUPFAM" id="SSF54928">
    <property type="entry name" value="RNA-binding domain, RBD"/>
    <property type="match status" value="2"/>
</dbReference>
<feature type="region of interest" description="Disordered" evidence="3">
    <location>
        <begin position="136"/>
        <end position="156"/>
    </location>
</feature>
<keyword evidence="8" id="KW-1185">Reference proteome</keyword>
<dbReference type="PANTHER" id="PTHR46991:SF19">
    <property type="entry name" value="SHSP DOMAIN-CONTAINING PROTEIN"/>
    <property type="match status" value="1"/>
</dbReference>
<dbReference type="InterPro" id="IPR002068">
    <property type="entry name" value="A-crystallin/Hsp20_dom"/>
</dbReference>
<keyword evidence="4" id="KW-1133">Transmembrane helix</keyword>
<comment type="similarity">
    <text evidence="2">Belongs to the small heat shock protein (HSP20) family.</text>
</comment>
<organism evidence="7 8">
    <name type="scientific">Brassica napus</name>
    <name type="common">Rape</name>
    <dbReference type="NCBI Taxonomy" id="3708"/>
    <lineage>
        <taxon>Eukaryota</taxon>
        <taxon>Viridiplantae</taxon>
        <taxon>Streptophyta</taxon>
        <taxon>Embryophyta</taxon>
        <taxon>Tracheophyta</taxon>
        <taxon>Spermatophyta</taxon>
        <taxon>Magnoliopsida</taxon>
        <taxon>eudicotyledons</taxon>
        <taxon>Gunneridae</taxon>
        <taxon>Pentapetalae</taxon>
        <taxon>rosids</taxon>
        <taxon>malvids</taxon>
        <taxon>Brassicales</taxon>
        <taxon>Brassicaceae</taxon>
        <taxon>Brassiceae</taxon>
        <taxon>Brassica</taxon>
    </lineage>
</organism>
<evidence type="ECO:0000256" key="2">
    <source>
        <dbReference type="PROSITE-ProRule" id="PRU00285"/>
    </source>
</evidence>
<evidence type="ECO:0000256" key="3">
    <source>
        <dbReference type="SAM" id="MobiDB-lite"/>
    </source>
</evidence>
<feature type="domain" description="RRM" evidence="6">
    <location>
        <begin position="61"/>
        <end position="137"/>
    </location>
</feature>
<dbReference type="Pfam" id="PF00076">
    <property type="entry name" value="RRM_1"/>
    <property type="match status" value="2"/>
</dbReference>
<dbReference type="InterPro" id="IPR012677">
    <property type="entry name" value="Nucleotide-bd_a/b_plait_sf"/>
</dbReference>
<feature type="domain" description="SHSP" evidence="5">
    <location>
        <begin position="741"/>
        <end position="849"/>
    </location>
</feature>
<sequence length="1233" mass="133881">MGSWVDRFTESDQDPAFRFHRYFRFAFHKGLHFARFESLLFMNLDQDVKYTPFCRMDMESGKLFIGGISWETTEDRLREYFQSFGEVLEAVIMKDRATGRARGFGFLVFADPIVAERVVLLRHVIDGKLVEAKKAVPRDDHKSNSSLQGSPPGPANSKKIFVGGLASSVTEAEFKKYFSQFGTITDVVVMYDHRTQRPRGFGFISYESEDAVDRVLRRTFHELNGKMVEVKLAVPKDPIRNQMNVNGFGSGRISALLMNEYSQGFSTSPVSSYGVKPEVRYSPGVVNRGGFSPFGHGFGIDLNFEQDQTQSYGSGSSAGFGRPFSPGYTPSLSRANGSVLNAAAKNHLWGNSGGLGYMSNSPVSRSSFNGNSGMSSLGSIGDNWGGAGARARNSYRSEGGGLGLEAMRGVHVGGLSSGSNSLEADSLYSDSAWLSLPAKADERLGMGAFDFMSRGPAGYINRQPNGEGFYATNNQFQKRGPKGFIQVKVLDDDKLYVRVDLPGVPDDAVHHRVDAVRQKVVFFSAVAFNDGYEKQGVREYSGTAGLGCDCCEITGVDAKMKDGVLRMILSRVKVKDHDTKCTHTVPPFTGKSGRRVEEHPFVVKGRKRAFVGEPTADGGLFFAVDVPGVGDGDVEVLANESEIKFTAEVKNVFEHDESAGRLYLGSIDTSWSGDSAASLLSHYNITGAVNFGVLKVLITPRPNTGGTKEMSKAGSNSSGNKSHGSSGSGVPRNSPPVPRNRFQKSGSQAVYEVKETEDTVIYRVDLPGCPASDLQYWVDGNNVHFFADEPAMSEYDHDGRKYGGTMVFNPVAYDVSGAKAKLRDGVLWITVPKVAGVNIKLTVVEKMLNCKITKDDVKMDSSSYSSVLITGIYATNNQFQKAGPKGFIHVKVLENDSLYVRVDLPGVPDDGVRHRVDAVRKKLVFFSGQTPDGNRREGVREYSGSAGLGCDCCEITGVDAKMKDGVLRMIVSRVKVKDHDNKCTNTVPPNAGKSGRHLEDHPFVVKGRKGAFVGVPLPGDGLYFAVDIPGVRGDDVEVLANEHQVKFYAEVKNVYEHDEGGGRVYLGCVNSRSSSSDPPPSILTHRLGYDAEFGVLKIVIAPQNSETKMAGRLSGVASRIMGGNGVVARSNASSLRQRAGMGLPVGKHIVPDKPLSVNDELMWDNGTAFPEPCIDRIADTVGKYEALGWLCGGLGFFATLGLLAVVNDKASKVPFTPRVYPYDNLRVELGGEP</sequence>
<dbReference type="EMBL" id="JAGKQM010000006">
    <property type="protein sequence ID" value="KAH0924112.1"/>
    <property type="molecule type" value="Genomic_DNA"/>
</dbReference>
<dbReference type="PROSITE" id="PS01031">
    <property type="entry name" value="SHSP"/>
    <property type="match status" value="1"/>
</dbReference>
<evidence type="ECO:0000256" key="1">
    <source>
        <dbReference type="PROSITE-ProRule" id="PRU00176"/>
    </source>
</evidence>
<dbReference type="Gene3D" id="2.60.40.790">
    <property type="match status" value="1"/>
</dbReference>
<proteinExistence type="inferred from homology"/>
<dbReference type="SUPFAM" id="SSF49764">
    <property type="entry name" value="HSP20-like chaperones"/>
    <property type="match status" value="1"/>
</dbReference>
<dbReference type="InterPro" id="IPR000504">
    <property type="entry name" value="RRM_dom"/>
</dbReference>
<keyword evidence="1" id="KW-0694">RNA-binding</keyword>
<gene>
    <name evidence="7" type="ORF">HID58_024130</name>
</gene>
<protein>
    <submittedName>
        <fullName evidence="7">Uncharacterized protein</fullName>
    </submittedName>
</protein>
<feature type="region of interest" description="Disordered" evidence="3">
    <location>
        <begin position="703"/>
        <end position="750"/>
    </location>
</feature>
<dbReference type="SMART" id="SM00360">
    <property type="entry name" value="RRM"/>
    <property type="match status" value="2"/>
</dbReference>
<keyword evidence="4" id="KW-0472">Membrane</keyword>
<feature type="transmembrane region" description="Helical" evidence="4">
    <location>
        <begin position="1186"/>
        <end position="1206"/>
    </location>
</feature>
<reference evidence="7 8" key="1">
    <citation type="submission" date="2021-05" db="EMBL/GenBank/DDBJ databases">
        <title>Genome Assembly of Synthetic Allotetraploid Brassica napus Reveals Homoeologous Exchanges between Subgenomes.</title>
        <authorList>
            <person name="Davis J.T."/>
        </authorList>
    </citation>
    <scope>NUCLEOTIDE SEQUENCE [LARGE SCALE GENOMIC DNA]</scope>
    <source>
        <strain evidence="8">cv. Da-Ae</strain>
        <tissue evidence="7">Seedling</tissue>
    </source>
</reference>
<dbReference type="Proteomes" id="UP000824890">
    <property type="component" value="Unassembled WGS sequence"/>
</dbReference>
<evidence type="ECO:0000256" key="4">
    <source>
        <dbReference type="SAM" id="Phobius"/>
    </source>
</evidence>
<evidence type="ECO:0000313" key="8">
    <source>
        <dbReference type="Proteomes" id="UP000824890"/>
    </source>
</evidence>
<dbReference type="Gene3D" id="3.30.70.330">
    <property type="match status" value="2"/>
</dbReference>
<dbReference type="PROSITE" id="PS50102">
    <property type="entry name" value="RRM"/>
    <property type="match status" value="2"/>
</dbReference>
<accession>A0ABQ8D553</accession>
<evidence type="ECO:0000259" key="6">
    <source>
        <dbReference type="PROSITE" id="PS50102"/>
    </source>
</evidence>
<evidence type="ECO:0000313" key="7">
    <source>
        <dbReference type="EMBL" id="KAH0924112.1"/>
    </source>
</evidence>
<feature type="compositionally biased region" description="Low complexity" evidence="3">
    <location>
        <begin position="712"/>
        <end position="732"/>
    </location>
</feature>
<feature type="domain" description="RRM" evidence="6">
    <location>
        <begin position="158"/>
        <end position="235"/>
    </location>
</feature>
<dbReference type="InterPro" id="IPR008978">
    <property type="entry name" value="HSP20-like_chaperone"/>
</dbReference>
<comment type="caution">
    <text evidence="7">The sequence shown here is derived from an EMBL/GenBank/DDBJ whole genome shotgun (WGS) entry which is preliminary data.</text>
</comment>
<dbReference type="InterPro" id="IPR044656">
    <property type="entry name" value="HSP14.7/HSP23.5/HSP23.6-like"/>
</dbReference>
<dbReference type="InterPro" id="IPR035979">
    <property type="entry name" value="RBD_domain_sf"/>
</dbReference>
<name>A0ABQ8D553_BRANA</name>
<evidence type="ECO:0000259" key="5">
    <source>
        <dbReference type="PROSITE" id="PS01031"/>
    </source>
</evidence>
<dbReference type="CDD" id="cd12330">
    <property type="entry name" value="RRM2_Hrp1p"/>
    <property type="match status" value="1"/>
</dbReference>
<dbReference type="CDD" id="cd06464">
    <property type="entry name" value="ACD_sHsps-like"/>
    <property type="match status" value="1"/>
</dbReference>
<dbReference type="PANTHER" id="PTHR46991">
    <property type="entry name" value="23.5 KDA HEAT SHOCK PROTEIN, MITOCHONDRIAL"/>
    <property type="match status" value="1"/>
</dbReference>